<comment type="caution">
    <text evidence="3">The sequence shown here is derived from an EMBL/GenBank/DDBJ whole genome shotgun (WGS) entry which is preliminary data.</text>
</comment>
<dbReference type="InterPro" id="IPR005181">
    <property type="entry name" value="SASA"/>
</dbReference>
<accession>A0A414M6C0</accession>
<reference evidence="3 4" key="1">
    <citation type="submission" date="2018-08" db="EMBL/GenBank/DDBJ databases">
        <title>A genome reference for cultivated species of the human gut microbiota.</title>
        <authorList>
            <person name="Zou Y."/>
            <person name="Xue W."/>
            <person name="Luo G."/>
        </authorList>
    </citation>
    <scope>NUCLEOTIDE SEQUENCE [LARGE SCALE GENOMIC DNA]</scope>
    <source>
        <strain evidence="3 4">AM26-26AC</strain>
    </source>
</reference>
<protein>
    <submittedName>
        <fullName evidence="3">Sialate O-acetylesterase</fullName>
    </submittedName>
</protein>
<proteinExistence type="predicted"/>
<dbReference type="InterPro" id="IPR039329">
    <property type="entry name" value="SIAE"/>
</dbReference>
<dbReference type="Pfam" id="PF03629">
    <property type="entry name" value="SASA"/>
    <property type="match status" value="1"/>
</dbReference>
<evidence type="ECO:0000259" key="2">
    <source>
        <dbReference type="Pfam" id="PF03629"/>
    </source>
</evidence>
<dbReference type="PANTHER" id="PTHR22901">
    <property type="entry name" value="SIALATE O-ACETYLESTERASE"/>
    <property type="match status" value="1"/>
</dbReference>
<dbReference type="GO" id="GO:0005975">
    <property type="term" value="P:carbohydrate metabolic process"/>
    <property type="evidence" value="ECO:0007669"/>
    <property type="project" value="TreeGrafter"/>
</dbReference>
<evidence type="ECO:0000313" key="3">
    <source>
        <dbReference type="EMBL" id="RHF05456.1"/>
    </source>
</evidence>
<dbReference type="PANTHER" id="PTHR22901:SF0">
    <property type="entry name" value="SIALATE O-ACETYLESTERASE"/>
    <property type="match status" value="1"/>
</dbReference>
<keyword evidence="1" id="KW-0378">Hydrolase</keyword>
<evidence type="ECO:0000313" key="4">
    <source>
        <dbReference type="Proteomes" id="UP000283538"/>
    </source>
</evidence>
<feature type="domain" description="Sialate O-acetylesterase" evidence="2">
    <location>
        <begin position="110"/>
        <end position="351"/>
    </location>
</feature>
<dbReference type="RefSeq" id="WP_004292937.1">
    <property type="nucleotide sequence ID" value="NZ_DAWCJA010000170.1"/>
</dbReference>
<dbReference type="AlphaFoldDB" id="A0A414M6C0"/>
<dbReference type="InterPro" id="IPR036514">
    <property type="entry name" value="SGNH_hydro_sf"/>
</dbReference>
<gene>
    <name evidence="3" type="ORF">DW701_14165</name>
</gene>
<name>A0A414M6C0_9BACE</name>
<dbReference type="Gene3D" id="3.40.50.1110">
    <property type="entry name" value="SGNH hydrolase"/>
    <property type="match status" value="1"/>
</dbReference>
<dbReference type="EMBL" id="QSLA01000018">
    <property type="protein sequence ID" value="RHF05456.1"/>
    <property type="molecule type" value="Genomic_DNA"/>
</dbReference>
<evidence type="ECO:0000256" key="1">
    <source>
        <dbReference type="ARBA" id="ARBA00022801"/>
    </source>
</evidence>
<dbReference type="Proteomes" id="UP000283538">
    <property type="component" value="Unassembled WGS sequence"/>
</dbReference>
<dbReference type="GO" id="GO:0001681">
    <property type="term" value="F:sialate O-acetylesterase activity"/>
    <property type="evidence" value="ECO:0007669"/>
    <property type="project" value="InterPro"/>
</dbReference>
<dbReference type="SUPFAM" id="SSF52266">
    <property type="entry name" value="SGNH hydrolase"/>
    <property type="match status" value="1"/>
</dbReference>
<organism evidence="3 4">
    <name type="scientific">Bacteroides eggerthii</name>
    <dbReference type="NCBI Taxonomy" id="28111"/>
    <lineage>
        <taxon>Bacteria</taxon>
        <taxon>Pseudomonadati</taxon>
        <taxon>Bacteroidota</taxon>
        <taxon>Bacteroidia</taxon>
        <taxon>Bacteroidales</taxon>
        <taxon>Bacteroidaceae</taxon>
        <taxon>Bacteroides</taxon>
    </lineage>
</organism>
<sequence length="466" mass="52222">MMKRLCSIITLLVSFLLLTGKIQARITMPSLFSDGMVLQQQNLVAIWGSSDRKQQRITVKPSWSNKEYTTVSDDLGRWKMKLETPVYGGPYNIEVSDGETVRLSNILIGEVWLCSGQSNMDMRMGGRYDEPVIGSLDAIVTSRNSQIRMFTVDGKMDSIPLADCEGRWQEASSETVPDFTAVGYFFACKLNSVLGVPVGIIHASYGGSRVEAWMSKESIEPYKDLQEVRNGSILYNGMLSPVIGYGIRGCLWYQGEANIDAPDLYTQLFPALVNDWRRQWKIGEFPFYYAQIAPFNYNKGEEKGKNSAFLREAQMKCLRYIPSSGMIVLTDVGDAHTIHPMEKETVGNRFAYLALGRTYGKKGFPVTGPLYRSMKVEGNKIILSFDEIGKGLTTFRRPFTGFEIAGEDRIFHPADARLGEGAQTVVVSNPEVKHPVAVRYAFKDYVEGCLFNMSGLPASSFRTDNW</sequence>